<accession>A0ABM8YCX7</accession>
<dbReference type="InterPro" id="IPR025626">
    <property type="entry name" value="YyzF"/>
</dbReference>
<organism evidence="1 2">
    <name type="scientific">Bacillus rhizoplanae</name>
    <dbReference type="NCBI Taxonomy" id="2880966"/>
    <lineage>
        <taxon>Bacteria</taxon>
        <taxon>Bacillati</taxon>
        <taxon>Bacillota</taxon>
        <taxon>Bacilli</taxon>
        <taxon>Bacillales</taxon>
        <taxon>Bacillaceae</taxon>
        <taxon>Bacillus</taxon>
    </lineage>
</organism>
<dbReference type="RefSeq" id="WP_230575635.1">
    <property type="nucleotide sequence ID" value="NZ_CAKJTI010000014.1"/>
</dbReference>
<name>A0ABM8YCX7_9BACI</name>
<dbReference type="Pfam" id="PF14116">
    <property type="entry name" value="YyzF"/>
    <property type="match status" value="1"/>
</dbReference>
<dbReference type="Proteomes" id="UP000789423">
    <property type="component" value="Unassembled WGS sequence"/>
</dbReference>
<comment type="caution">
    <text evidence="1">The sequence shown here is derived from an EMBL/GenBank/DDBJ whole genome shotgun (WGS) entry which is preliminary data.</text>
</comment>
<dbReference type="EMBL" id="CAKJTI010000014">
    <property type="protein sequence ID" value="CAG9613571.1"/>
    <property type="molecule type" value="Genomic_DNA"/>
</dbReference>
<evidence type="ECO:0008006" key="3">
    <source>
        <dbReference type="Google" id="ProtNLM"/>
    </source>
</evidence>
<keyword evidence="2" id="KW-1185">Reference proteome</keyword>
<reference evidence="1 2" key="1">
    <citation type="submission" date="2021-10" db="EMBL/GenBank/DDBJ databases">
        <authorList>
            <person name="Criscuolo A."/>
        </authorList>
    </citation>
    <scope>NUCLEOTIDE SEQUENCE [LARGE SCALE GENOMIC DNA]</scope>
    <source>
        <strain evidence="2">CIP 111899</strain>
    </source>
</reference>
<protein>
    <recommendedName>
        <fullName evidence="3">CxxH/CxxC protein</fullName>
    </recommendedName>
</protein>
<evidence type="ECO:0000313" key="2">
    <source>
        <dbReference type="Proteomes" id="UP000789423"/>
    </source>
</evidence>
<dbReference type="NCBIfam" id="TIGR04129">
    <property type="entry name" value="CxxH_BA5709"/>
    <property type="match status" value="1"/>
</dbReference>
<sequence length="61" mass="6913">MKLPCCLEHVELALDIIVDECEVPPFIHTVDNKDNEQKMCEFCQNKATYVVSNTDSHTICG</sequence>
<gene>
    <name evidence="1" type="ORF">BACCIP111899_02786</name>
</gene>
<evidence type="ECO:0000313" key="1">
    <source>
        <dbReference type="EMBL" id="CAG9613571.1"/>
    </source>
</evidence>
<proteinExistence type="predicted"/>